<dbReference type="AlphaFoldDB" id="A0AAE6YXH5"/>
<reference evidence="2 4" key="2">
    <citation type="submission" date="2019-06" db="EMBL/GenBank/DDBJ databases">
        <title>Complete genome of Dickeya zeae PL65.</title>
        <authorList>
            <person name="Boluk G."/>
            <person name="Arif M."/>
        </authorList>
    </citation>
    <scope>NUCLEOTIDE SEQUENCE [LARGE SCALE GENOMIC DNA]</scope>
    <source>
        <strain evidence="2 4">PL65</strain>
    </source>
</reference>
<evidence type="ECO:0000313" key="2">
    <source>
        <dbReference type="EMBL" id="QYM93414.1"/>
    </source>
</evidence>
<dbReference type="EMBL" id="CP040817">
    <property type="protein sequence ID" value="QYM93414.1"/>
    <property type="molecule type" value="Genomic_DNA"/>
</dbReference>
<dbReference type="Proteomes" id="UP000824976">
    <property type="component" value="Chromosome"/>
</dbReference>
<dbReference type="Proteomes" id="UP000500801">
    <property type="component" value="Chromosome"/>
</dbReference>
<organism evidence="1 3">
    <name type="scientific">Dickeya zeae</name>
    <dbReference type="NCBI Taxonomy" id="204042"/>
    <lineage>
        <taxon>Bacteria</taxon>
        <taxon>Pseudomonadati</taxon>
        <taxon>Pseudomonadota</taxon>
        <taxon>Gammaproteobacteria</taxon>
        <taxon>Enterobacterales</taxon>
        <taxon>Pectobacteriaceae</taxon>
        <taxon>Dickeya</taxon>
    </lineage>
</organism>
<dbReference type="InterPro" id="IPR009962">
    <property type="entry name" value="DUF1488"/>
</dbReference>
<proteinExistence type="predicted"/>
<evidence type="ECO:0000313" key="4">
    <source>
        <dbReference type="Proteomes" id="UP000824976"/>
    </source>
</evidence>
<dbReference type="Pfam" id="PF07369">
    <property type="entry name" value="DUF1488"/>
    <property type="match status" value="1"/>
</dbReference>
<reference evidence="1 3" key="1">
    <citation type="submission" date="2018-11" db="EMBL/GenBank/DDBJ databases">
        <title>Complete genome sequence of Dickeya zeae strain CE1 infecting Canna edulis Ker-Gawl. in China.</title>
        <authorList>
            <person name="Zhang J."/>
            <person name="Lin B."/>
            <person name="Shen H."/>
            <person name="Jiang S."/>
            <person name="Pu X."/>
            <person name="Sun D."/>
        </authorList>
    </citation>
    <scope>NUCLEOTIDE SEQUENCE [LARGE SCALE GENOMIC DNA]</scope>
    <source>
        <strain evidence="1 3">CE1</strain>
    </source>
</reference>
<dbReference type="EMBL" id="CP033622">
    <property type="protein sequence ID" value="QIZ49728.1"/>
    <property type="molecule type" value="Genomic_DNA"/>
</dbReference>
<keyword evidence="4" id="KW-1185">Reference proteome</keyword>
<sequence length="90" mass="10873">MNQAIQFPERERWSDLDEAIIFPVLVGGFQRECIIRRDVLRARYGDAPPEQWLSLFREHRWDWEDEFERLIRNDEHDEKGAFCLGNNPIN</sequence>
<gene>
    <name evidence="1" type="ORF">DWG24_02455</name>
    <name evidence="2" type="ORF">FGI21_16865</name>
</gene>
<protein>
    <submittedName>
        <fullName evidence="1">DUF1488 domain-containing protein</fullName>
    </submittedName>
</protein>
<dbReference type="InterPro" id="IPR036692">
    <property type="entry name" value="Shew3726-like_sf"/>
</dbReference>
<evidence type="ECO:0000313" key="3">
    <source>
        <dbReference type="Proteomes" id="UP000500801"/>
    </source>
</evidence>
<dbReference type="Gene3D" id="3.30.160.140">
    <property type="entry name" value="Shew3726-like"/>
    <property type="match status" value="1"/>
</dbReference>
<accession>A0AAE6YXH5</accession>
<name>A0AAE6YXH5_9GAMM</name>
<dbReference type="SUPFAM" id="SSF160272">
    <property type="entry name" value="Shew3726-like"/>
    <property type="match status" value="1"/>
</dbReference>
<dbReference type="RefSeq" id="WP_168361371.1">
    <property type="nucleotide sequence ID" value="NZ_CP033622.1"/>
</dbReference>
<evidence type="ECO:0000313" key="1">
    <source>
        <dbReference type="EMBL" id="QIZ49728.1"/>
    </source>
</evidence>